<comment type="caution">
    <text evidence="1">The sequence shown here is derived from an EMBL/GenBank/DDBJ whole genome shotgun (WGS) entry which is preliminary data.</text>
</comment>
<keyword evidence="2" id="KW-1185">Reference proteome</keyword>
<dbReference type="RefSeq" id="WP_053179591.1">
    <property type="nucleotide sequence ID" value="NZ_LGIA01000024.1"/>
</dbReference>
<dbReference type="NCBIfam" id="TIGR03519">
    <property type="entry name" value="T9SS_PorP_fam"/>
    <property type="match status" value="1"/>
</dbReference>
<name>A0A0L8VDW2_9BACT</name>
<evidence type="ECO:0000313" key="2">
    <source>
        <dbReference type="Proteomes" id="UP000036958"/>
    </source>
</evidence>
<evidence type="ECO:0008006" key="3">
    <source>
        <dbReference type="Google" id="ProtNLM"/>
    </source>
</evidence>
<sequence length="309" mass="35829">MRGILILIMLGGLWCFPSFGQSDPIFTQYMNSVQTVNPAYAGMWDKVGVQVFTRQYYVGHDRAPLTKSAVFYSPIKNENNGVGLDIIDDRLAYEKKLTITGDYAFQVRLDWKTWLRFGLKAGFINYSNELTQYKLYPDGIEDPMFMEDVEIKMMPTAGIGAMVYTKDYFISLSIPQLIANNFETNRTNYSSLAELQYAYLIGGYLFGTQRQVRFKPTFMLKGAIGAPLQLDLSANFMLYDKFWIGAIYRSTHTVAAVLQLEVMKFVKMGYAFDYSLAQEFSKYHLGTHEVRVVYEFDFYRRSYTRKRYF</sequence>
<organism evidence="1 2">
    <name type="scientific">Sunxiuqinia dokdonensis</name>
    <dbReference type="NCBI Taxonomy" id="1409788"/>
    <lineage>
        <taxon>Bacteria</taxon>
        <taxon>Pseudomonadati</taxon>
        <taxon>Bacteroidota</taxon>
        <taxon>Bacteroidia</taxon>
        <taxon>Marinilabiliales</taxon>
        <taxon>Prolixibacteraceae</taxon>
        <taxon>Sunxiuqinia</taxon>
    </lineage>
</organism>
<gene>
    <name evidence="1" type="ORF">NC99_06110</name>
</gene>
<dbReference type="Pfam" id="PF11751">
    <property type="entry name" value="PorP_SprF"/>
    <property type="match status" value="1"/>
</dbReference>
<dbReference type="Proteomes" id="UP000036958">
    <property type="component" value="Unassembled WGS sequence"/>
</dbReference>
<dbReference type="InterPro" id="IPR019861">
    <property type="entry name" value="PorP/SprF_Bacteroidetes"/>
</dbReference>
<protein>
    <recommendedName>
        <fullName evidence="3">Bacteroidetes-specific membrane protein</fullName>
    </recommendedName>
</protein>
<dbReference type="AlphaFoldDB" id="A0A0L8VDW2"/>
<reference evidence="2" key="1">
    <citation type="submission" date="2015-07" db="EMBL/GenBank/DDBJ databases">
        <title>Genome sequencing of Sunxiuqinia dokdonensis strain SK.</title>
        <authorList>
            <person name="Ahn S."/>
            <person name="Kim B.-C."/>
        </authorList>
    </citation>
    <scope>NUCLEOTIDE SEQUENCE [LARGE SCALE GENOMIC DNA]</scope>
    <source>
        <strain evidence="2">SK</strain>
    </source>
</reference>
<proteinExistence type="predicted"/>
<dbReference type="STRING" id="1409788.NC99_06110"/>
<evidence type="ECO:0000313" key="1">
    <source>
        <dbReference type="EMBL" id="KOH46634.1"/>
    </source>
</evidence>
<accession>A0A0L8VDW2</accession>
<dbReference type="EMBL" id="LGIA01000024">
    <property type="protein sequence ID" value="KOH46634.1"/>
    <property type="molecule type" value="Genomic_DNA"/>
</dbReference>